<dbReference type="InterPro" id="IPR020420">
    <property type="entry name" value="Atypical_DUSP_subfamB"/>
</dbReference>
<evidence type="ECO:0000256" key="5">
    <source>
        <dbReference type="ARBA" id="ARBA00048336"/>
    </source>
</evidence>
<proteinExistence type="inferred from homology"/>
<evidence type="ECO:0000256" key="4">
    <source>
        <dbReference type="ARBA" id="ARBA00047761"/>
    </source>
</evidence>
<feature type="compositionally biased region" description="Basic residues" evidence="6">
    <location>
        <begin position="215"/>
        <end position="225"/>
    </location>
</feature>
<evidence type="ECO:0000313" key="9">
    <source>
        <dbReference type="EMBL" id="KAK6310304.1"/>
    </source>
</evidence>
<keyword evidence="2" id="KW-0378">Hydrolase</keyword>
<dbReference type="GO" id="GO:0017017">
    <property type="term" value="F:MAP kinase tyrosine/serine/threonine phosphatase activity"/>
    <property type="evidence" value="ECO:0007669"/>
    <property type="project" value="InterPro"/>
</dbReference>
<keyword evidence="3" id="KW-0904">Protein phosphatase</keyword>
<dbReference type="InterPro" id="IPR000387">
    <property type="entry name" value="Tyr_Pase_dom"/>
</dbReference>
<dbReference type="PROSITE" id="PS50054">
    <property type="entry name" value="TYR_PHOSPHATASE_DUAL"/>
    <property type="match status" value="1"/>
</dbReference>
<evidence type="ECO:0000256" key="3">
    <source>
        <dbReference type="ARBA" id="ARBA00022912"/>
    </source>
</evidence>
<evidence type="ECO:0000256" key="2">
    <source>
        <dbReference type="ARBA" id="ARBA00022801"/>
    </source>
</evidence>
<reference evidence="9 10" key="1">
    <citation type="submission" date="2021-04" db="EMBL/GenBank/DDBJ databases">
        <authorList>
            <person name="De Guttry C."/>
            <person name="Zahm M."/>
            <person name="Klopp C."/>
            <person name="Cabau C."/>
            <person name="Louis A."/>
            <person name="Berthelot C."/>
            <person name="Parey E."/>
            <person name="Roest Crollius H."/>
            <person name="Montfort J."/>
            <person name="Robinson-Rechavi M."/>
            <person name="Bucao C."/>
            <person name="Bouchez O."/>
            <person name="Gislard M."/>
            <person name="Lluch J."/>
            <person name="Milhes M."/>
            <person name="Lampietro C."/>
            <person name="Lopez Roques C."/>
            <person name="Donnadieu C."/>
            <person name="Braasch I."/>
            <person name="Desvignes T."/>
            <person name="Postlethwait J."/>
            <person name="Bobe J."/>
            <person name="Wedekind C."/>
            <person name="Guiguen Y."/>
        </authorList>
    </citation>
    <scope>NUCLEOTIDE SEQUENCE [LARGE SCALE GENOMIC DNA]</scope>
    <source>
        <strain evidence="9">Cs_M1</strain>
        <tissue evidence="9">Blood</tissue>
    </source>
</reference>
<dbReference type="PANTHER" id="PTHR45961:SF1">
    <property type="entry name" value="DUAL SPECIFICITY PROTEIN PHOSPHATASE 18 ISOFORM X1"/>
    <property type="match status" value="1"/>
</dbReference>
<sequence>MPHEGSLLEARTLQNLSDRSRHTEAYRDQAAMSVSQITPTLFLSGADAPLNQALVSRKGITLIVNATLNHACPVYPGVECLRVPVSDLPTARLGDHFDRVAERIHSNRTGGTLVHCAAGMSRSPALVMAYLMRYRGVTLCRAHAWVQESRPYVRLNAGFWAQLLEFEKRLYGKNTVKVAAPMPPVEPPPSPWTLRSSWTQLLPGSPLLSSSSQAKRSKKGRLVRK</sequence>
<dbReference type="GO" id="GO:0004722">
    <property type="term" value="F:protein serine/threonine phosphatase activity"/>
    <property type="evidence" value="ECO:0007669"/>
    <property type="project" value="UniProtKB-EC"/>
</dbReference>
<dbReference type="GO" id="GO:0005737">
    <property type="term" value="C:cytoplasm"/>
    <property type="evidence" value="ECO:0007669"/>
    <property type="project" value="TreeGrafter"/>
</dbReference>
<dbReference type="InterPro" id="IPR052103">
    <property type="entry name" value="Dual_spec_Phospatases"/>
</dbReference>
<dbReference type="PRINTS" id="PR01910">
    <property type="entry name" value="ADSPHPHTASEB"/>
</dbReference>
<dbReference type="PROSITE" id="PS00383">
    <property type="entry name" value="TYR_PHOSPHATASE_1"/>
    <property type="match status" value="1"/>
</dbReference>
<evidence type="ECO:0000259" key="8">
    <source>
        <dbReference type="PROSITE" id="PS50056"/>
    </source>
</evidence>
<evidence type="ECO:0000256" key="1">
    <source>
        <dbReference type="ARBA" id="ARBA00008601"/>
    </source>
</evidence>
<comment type="catalytic activity">
    <reaction evidence="4">
        <text>O-phospho-L-seryl-[protein] + H2O = L-seryl-[protein] + phosphate</text>
        <dbReference type="Rhea" id="RHEA:20629"/>
        <dbReference type="Rhea" id="RHEA-COMP:9863"/>
        <dbReference type="Rhea" id="RHEA-COMP:11604"/>
        <dbReference type="ChEBI" id="CHEBI:15377"/>
        <dbReference type="ChEBI" id="CHEBI:29999"/>
        <dbReference type="ChEBI" id="CHEBI:43474"/>
        <dbReference type="ChEBI" id="CHEBI:83421"/>
        <dbReference type="EC" id="3.1.3.16"/>
    </reaction>
</comment>
<dbReference type="InterPro" id="IPR016130">
    <property type="entry name" value="Tyr_Pase_AS"/>
</dbReference>
<dbReference type="EMBL" id="JAGTTL010000016">
    <property type="protein sequence ID" value="KAK6310304.1"/>
    <property type="molecule type" value="Genomic_DNA"/>
</dbReference>
<dbReference type="Proteomes" id="UP001356427">
    <property type="component" value="Unassembled WGS sequence"/>
</dbReference>
<dbReference type="InterPro" id="IPR020422">
    <property type="entry name" value="TYR_PHOSPHATASE_DUAL_dom"/>
</dbReference>
<dbReference type="SUPFAM" id="SSF52799">
    <property type="entry name" value="(Phosphotyrosine protein) phosphatases II"/>
    <property type="match status" value="1"/>
</dbReference>
<name>A0AAN8LIG1_9TELE</name>
<dbReference type="Gene3D" id="3.90.190.10">
    <property type="entry name" value="Protein tyrosine phosphatase superfamily"/>
    <property type="match status" value="1"/>
</dbReference>
<dbReference type="PRINTS" id="PR01908">
    <property type="entry name" value="ADSPHPHTASE"/>
</dbReference>
<comment type="caution">
    <text evidence="9">The sequence shown here is derived from an EMBL/GenBank/DDBJ whole genome shotgun (WGS) entry which is preliminary data.</text>
</comment>
<comment type="catalytic activity">
    <reaction evidence="5">
        <text>O-phospho-L-threonyl-[protein] + H2O = L-threonyl-[protein] + phosphate</text>
        <dbReference type="Rhea" id="RHEA:47004"/>
        <dbReference type="Rhea" id="RHEA-COMP:11060"/>
        <dbReference type="Rhea" id="RHEA-COMP:11605"/>
        <dbReference type="ChEBI" id="CHEBI:15377"/>
        <dbReference type="ChEBI" id="CHEBI:30013"/>
        <dbReference type="ChEBI" id="CHEBI:43474"/>
        <dbReference type="ChEBI" id="CHEBI:61977"/>
        <dbReference type="EC" id="3.1.3.16"/>
    </reaction>
</comment>
<dbReference type="CDD" id="cd14514">
    <property type="entry name" value="DUSP14-like"/>
    <property type="match status" value="1"/>
</dbReference>
<feature type="domain" description="Tyrosine specific protein phosphatases" evidence="8">
    <location>
        <begin position="95"/>
        <end position="151"/>
    </location>
</feature>
<organism evidence="9 10">
    <name type="scientific">Coregonus suidteri</name>
    <dbReference type="NCBI Taxonomy" id="861788"/>
    <lineage>
        <taxon>Eukaryota</taxon>
        <taxon>Metazoa</taxon>
        <taxon>Chordata</taxon>
        <taxon>Craniata</taxon>
        <taxon>Vertebrata</taxon>
        <taxon>Euteleostomi</taxon>
        <taxon>Actinopterygii</taxon>
        <taxon>Neopterygii</taxon>
        <taxon>Teleostei</taxon>
        <taxon>Protacanthopterygii</taxon>
        <taxon>Salmoniformes</taxon>
        <taxon>Salmonidae</taxon>
        <taxon>Coregoninae</taxon>
        <taxon>Coregonus</taxon>
    </lineage>
</organism>
<dbReference type="PANTHER" id="PTHR45961">
    <property type="entry name" value="IP21249P"/>
    <property type="match status" value="1"/>
</dbReference>
<evidence type="ECO:0000313" key="10">
    <source>
        <dbReference type="Proteomes" id="UP001356427"/>
    </source>
</evidence>
<dbReference type="Pfam" id="PF00782">
    <property type="entry name" value="DSPc"/>
    <property type="match status" value="1"/>
</dbReference>
<feature type="region of interest" description="Disordered" evidence="6">
    <location>
        <begin position="204"/>
        <end position="225"/>
    </location>
</feature>
<dbReference type="SMART" id="SM00195">
    <property type="entry name" value="DSPc"/>
    <property type="match status" value="1"/>
</dbReference>
<dbReference type="AlphaFoldDB" id="A0AAN8LIG1"/>
<gene>
    <name evidence="9" type="ORF">J4Q44_G00183590</name>
</gene>
<evidence type="ECO:0000256" key="6">
    <source>
        <dbReference type="SAM" id="MobiDB-lite"/>
    </source>
</evidence>
<dbReference type="PROSITE" id="PS50056">
    <property type="entry name" value="TYR_PHOSPHATASE_2"/>
    <property type="match status" value="1"/>
</dbReference>
<comment type="similarity">
    <text evidence="1">Belongs to the protein-tyrosine phosphatase family. Non-receptor class dual specificity subfamily.</text>
</comment>
<dbReference type="InterPro" id="IPR029021">
    <property type="entry name" value="Prot-tyrosine_phosphatase-like"/>
</dbReference>
<evidence type="ECO:0008006" key="11">
    <source>
        <dbReference type="Google" id="ProtNLM"/>
    </source>
</evidence>
<accession>A0AAN8LIG1</accession>
<feature type="domain" description="Tyrosine-protein phosphatase" evidence="7">
    <location>
        <begin position="33"/>
        <end position="172"/>
    </location>
</feature>
<evidence type="ECO:0000259" key="7">
    <source>
        <dbReference type="PROSITE" id="PS50054"/>
    </source>
</evidence>
<keyword evidence="10" id="KW-1185">Reference proteome</keyword>
<dbReference type="InterPro" id="IPR000340">
    <property type="entry name" value="Dual-sp_phosphatase_cat-dom"/>
</dbReference>
<protein>
    <recommendedName>
        <fullName evidence="11">Protein-tyrosine-phosphatase</fullName>
    </recommendedName>
</protein>